<name>A0AAN5D315_9BILA</name>
<evidence type="ECO:0000313" key="1">
    <source>
        <dbReference type="EMBL" id="GMR54714.1"/>
    </source>
</evidence>
<dbReference type="EMBL" id="BTRK01000005">
    <property type="protein sequence ID" value="GMR54714.1"/>
    <property type="molecule type" value="Genomic_DNA"/>
</dbReference>
<feature type="non-terminal residue" evidence="1">
    <location>
        <position position="1"/>
    </location>
</feature>
<reference evidence="2" key="1">
    <citation type="submission" date="2022-10" db="EMBL/GenBank/DDBJ databases">
        <title>Genome assembly of Pristionchus species.</title>
        <authorList>
            <person name="Yoshida K."/>
            <person name="Sommer R.J."/>
        </authorList>
    </citation>
    <scope>NUCLEOTIDE SEQUENCE [LARGE SCALE GENOMIC DNA]</scope>
    <source>
        <strain evidence="2">RS5460</strain>
    </source>
</reference>
<organism evidence="1 2">
    <name type="scientific">Pristionchus mayeri</name>
    <dbReference type="NCBI Taxonomy" id="1317129"/>
    <lineage>
        <taxon>Eukaryota</taxon>
        <taxon>Metazoa</taxon>
        <taxon>Ecdysozoa</taxon>
        <taxon>Nematoda</taxon>
        <taxon>Chromadorea</taxon>
        <taxon>Rhabditida</taxon>
        <taxon>Rhabditina</taxon>
        <taxon>Diplogasteromorpha</taxon>
        <taxon>Diplogasteroidea</taxon>
        <taxon>Neodiplogasteridae</taxon>
        <taxon>Pristionchus</taxon>
    </lineage>
</organism>
<accession>A0AAN5D315</accession>
<protein>
    <submittedName>
        <fullName evidence="1">Uncharacterized protein</fullName>
    </submittedName>
</protein>
<gene>
    <name evidence="1" type="ORF">PMAYCL1PPCAC_24909</name>
</gene>
<keyword evidence="2" id="KW-1185">Reference proteome</keyword>
<comment type="caution">
    <text evidence="1">The sequence shown here is derived from an EMBL/GenBank/DDBJ whole genome shotgun (WGS) entry which is preliminary data.</text>
</comment>
<evidence type="ECO:0000313" key="2">
    <source>
        <dbReference type="Proteomes" id="UP001328107"/>
    </source>
</evidence>
<sequence>RSDIDSNNVQVYKVAEKKVSDIKSENGVAEEVGQFYSFLFDVLTRVKKFLVGHEACEITFDPFGCEITFKSITR</sequence>
<dbReference type="AlphaFoldDB" id="A0AAN5D315"/>
<dbReference type="Proteomes" id="UP001328107">
    <property type="component" value="Unassembled WGS sequence"/>
</dbReference>
<proteinExistence type="predicted"/>